<dbReference type="GO" id="GO:0006325">
    <property type="term" value="P:chromatin organization"/>
    <property type="evidence" value="ECO:0007669"/>
    <property type="project" value="TreeGrafter"/>
</dbReference>
<dbReference type="EMBL" id="JAUCMX010000017">
    <property type="protein sequence ID" value="KAK3519023.1"/>
    <property type="molecule type" value="Genomic_DNA"/>
</dbReference>
<dbReference type="InterPro" id="IPR013568">
    <property type="entry name" value="SEFIR_dom"/>
</dbReference>
<evidence type="ECO:0000313" key="6">
    <source>
        <dbReference type="EMBL" id="KAK3519023.1"/>
    </source>
</evidence>
<dbReference type="Proteomes" id="UP001274896">
    <property type="component" value="Unassembled WGS sequence"/>
</dbReference>
<evidence type="ECO:0000259" key="5">
    <source>
        <dbReference type="PROSITE" id="PS51534"/>
    </source>
</evidence>
<dbReference type="CDD" id="cd00063">
    <property type="entry name" value="FN3"/>
    <property type="match status" value="1"/>
</dbReference>
<dbReference type="PROSITE" id="PS51534">
    <property type="entry name" value="SEFIR"/>
    <property type="match status" value="1"/>
</dbReference>
<feature type="compositionally biased region" description="Acidic residues" evidence="3">
    <location>
        <begin position="125"/>
        <end position="141"/>
    </location>
</feature>
<dbReference type="Pfam" id="PF04921">
    <property type="entry name" value="XAP5"/>
    <property type="match status" value="1"/>
</dbReference>
<reference evidence="6" key="1">
    <citation type="submission" date="2023-06" db="EMBL/GenBank/DDBJ databases">
        <title>Male Hemibagrus guttatus genome.</title>
        <authorList>
            <person name="Bian C."/>
        </authorList>
    </citation>
    <scope>NUCLEOTIDE SEQUENCE</scope>
    <source>
        <strain evidence="6">Male_cb2023</strain>
        <tissue evidence="6">Muscle</tissue>
    </source>
</reference>
<evidence type="ECO:0000256" key="4">
    <source>
        <dbReference type="SAM" id="Phobius"/>
    </source>
</evidence>
<proteinExistence type="predicted"/>
<dbReference type="PANTHER" id="PTHR12722">
    <property type="entry name" value="XAP-5 PROTEIN-RELATED"/>
    <property type="match status" value="1"/>
</dbReference>
<evidence type="ECO:0000256" key="3">
    <source>
        <dbReference type="SAM" id="MobiDB-lite"/>
    </source>
</evidence>
<protein>
    <recommendedName>
        <fullName evidence="5">SEFIR domain-containing protein</fullName>
    </recommendedName>
</protein>
<dbReference type="InterPro" id="IPR031951">
    <property type="entry name" value="IL17R_D_N"/>
</dbReference>
<feature type="region of interest" description="Disordered" evidence="3">
    <location>
        <begin position="88"/>
        <end position="168"/>
    </location>
</feature>
<comment type="subcellular location">
    <subcellularLocation>
        <location evidence="1">Cell membrane</location>
        <topology evidence="1">Single-pass type I membrane protein</topology>
    </subcellularLocation>
</comment>
<evidence type="ECO:0000256" key="2">
    <source>
        <dbReference type="ARBA" id="ARBA00022475"/>
    </source>
</evidence>
<keyword evidence="7" id="KW-1185">Reference proteome</keyword>
<organism evidence="6 7">
    <name type="scientific">Hemibagrus guttatus</name>
    <dbReference type="NCBI Taxonomy" id="175788"/>
    <lineage>
        <taxon>Eukaryota</taxon>
        <taxon>Metazoa</taxon>
        <taxon>Chordata</taxon>
        <taxon>Craniata</taxon>
        <taxon>Vertebrata</taxon>
        <taxon>Euteleostomi</taxon>
        <taxon>Actinopterygii</taxon>
        <taxon>Neopterygii</taxon>
        <taxon>Teleostei</taxon>
        <taxon>Ostariophysi</taxon>
        <taxon>Siluriformes</taxon>
        <taxon>Bagridae</taxon>
        <taxon>Hemibagrus</taxon>
    </lineage>
</organism>
<dbReference type="InterPro" id="IPR007005">
    <property type="entry name" value="XAP5"/>
</dbReference>
<dbReference type="AlphaFoldDB" id="A0AAE0QDZ2"/>
<gene>
    <name evidence="6" type="ORF">QTP70_016153</name>
</gene>
<keyword evidence="4" id="KW-0472">Membrane</keyword>
<dbReference type="InterPro" id="IPR038683">
    <property type="entry name" value="IL17RA/B_FnIII-like_1_sf"/>
</dbReference>
<dbReference type="PANTHER" id="PTHR12722:SF0">
    <property type="entry name" value="PROTEIN FAM50A"/>
    <property type="match status" value="1"/>
</dbReference>
<feature type="transmembrane region" description="Helical" evidence="4">
    <location>
        <begin position="642"/>
        <end position="666"/>
    </location>
</feature>
<name>A0AAE0QDZ2_9TELE</name>
<evidence type="ECO:0000313" key="7">
    <source>
        <dbReference type="Proteomes" id="UP001274896"/>
    </source>
</evidence>
<sequence length="898" mass="103117">MAQYKGAASEAGRAMQLMKKREREREQLEQLKQKIAEDNIVKSNIDKKFSAHYDAVEQELKSSTVGLVTLNDMKAKQEALVKEREKQLAKKEQSKELQLKLEKQKEKKRKEEQKRKIASLSFSPDEGEEEIEEKNEEDEDYTTVKKKKLGKNPDVDTSFLPDREREEEENRLREELRQEWERKQEKIKGVFYTDNEFKQVPLIQVKKLKSLSVIGMDLDTGKQSRSAGVEQLMYIKEDLIIPHHHSFYDFIVTKARGKSGPLFSFDVHDDIRLVNDATVEKDESHAGKVVLRSWYEKNKHIFPASRWEPYDPEKKWDKYTVSTSFMLLADPMKWLVASTWYSTKEIKGNTGYNVARQTVSVVVDYCACDRPGVPDIFQTSELYTAVCLPGCMPWLCHSFLGLQSPEVCQHYVHAPKNVTIEFVESQNPKYETVVVSWRPSQYGISFLRGFLVSLQPLGGTQTTCQLFLLQNNMSLSAVHAQRVYYSDPFTDLFLGTQYAVTVMALPVPEIWDKFYHSKLFFTRSCPEKNGLEHCKTDWYPRYIEIHQDNKDIVVTFNLAPKKLGIYRYFSSCYGGGLRSFEMIHPDLSINSTHHTYRLLNLHTETNYTCEIAADIVDAVRKPFFVQVQHKVKEPSALHKASFSLAILFSVGILLAASLAVILTIHWQKKQKKKAEKSEIPSDITEEYYDEYTEHHFIPVANRTSTPRLLICYSSSDGSAHVRVVLQLATFVQKHMATEVHLDLWDALSLTEEGDFGWYCRKIKESDFVLIICSKGLNQRQHNQREVDERANTSLAIIAMIGEEIFRARSLGQDLSKYITAIFEYSKKSDIPTMLSLASHYTLPKDLPLLFSHLHGVALQKPGAYLQIENISENGYSKLPAGAALLLAIQDARIFISGL</sequence>
<comment type="caution">
    <text evidence="6">The sequence shown here is derived from an EMBL/GenBank/DDBJ whole genome shotgun (WGS) entry which is preliminary data.</text>
</comment>
<evidence type="ECO:0000256" key="1">
    <source>
        <dbReference type="ARBA" id="ARBA00004251"/>
    </source>
</evidence>
<dbReference type="InterPro" id="IPR048337">
    <property type="entry name" value="FAM50A/XAP5_C"/>
</dbReference>
<dbReference type="InterPro" id="IPR003961">
    <property type="entry name" value="FN3_dom"/>
</dbReference>
<dbReference type="Gene3D" id="2.60.40.2160">
    <property type="entry name" value="Interleukin-17 receptor A/B, fibronectin-III-like domain 1"/>
    <property type="match status" value="1"/>
</dbReference>
<dbReference type="Pfam" id="PF16742">
    <property type="entry name" value="IL17R_D_N"/>
    <property type="match status" value="1"/>
</dbReference>
<keyword evidence="4" id="KW-0812">Transmembrane</keyword>
<keyword evidence="2" id="KW-1003">Cell membrane</keyword>
<dbReference type="Pfam" id="PF08357">
    <property type="entry name" value="SEFIR"/>
    <property type="match status" value="1"/>
</dbReference>
<dbReference type="GO" id="GO:0005886">
    <property type="term" value="C:plasma membrane"/>
    <property type="evidence" value="ECO:0007669"/>
    <property type="project" value="UniProtKB-SubCell"/>
</dbReference>
<accession>A0AAE0QDZ2</accession>
<feature type="domain" description="SEFIR" evidence="5">
    <location>
        <begin position="705"/>
        <end position="851"/>
    </location>
</feature>
<feature type="region of interest" description="Disordered" evidence="3">
    <location>
        <begin position="1"/>
        <end position="25"/>
    </location>
</feature>
<dbReference type="Gene3D" id="3.40.50.11530">
    <property type="match status" value="1"/>
</dbReference>
<feature type="compositionally biased region" description="Basic and acidic residues" evidence="3">
    <location>
        <begin position="88"/>
        <end position="115"/>
    </location>
</feature>
<dbReference type="GO" id="GO:0005634">
    <property type="term" value="C:nucleus"/>
    <property type="evidence" value="ECO:0007669"/>
    <property type="project" value="InterPro"/>
</dbReference>
<keyword evidence="4" id="KW-1133">Transmembrane helix</keyword>